<keyword evidence="3" id="KW-1185">Reference proteome</keyword>
<organism evidence="2 3">
    <name type="scientific">Streptococcus gallolyticus</name>
    <dbReference type="NCBI Taxonomy" id="315405"/>
    <lineage>
        <taxon>Bacteria</taxon>
        <taxon>Bacillati</taxon>
        <taxon>Bacillota</taxon>
        <taxon>Bacilli</taxon>
        <taxon>Lactobacillales</taxon>
        <taxon>Streptococcaceae</taxon>
        <taxon>Streptococcus</taxon>
    </lineage>
</organism>
<reference evidence="3" key="1">
    <citation type="submission" date="2016-10" db="EMBL/GenBank/DDBJ databases">
        <authorList>
            <person name="Varghese N."/>
            <person name="Submissions S."/>
        </authorList>
    </citation>
    <scope>NUCLEOTIDE SEQUENCE [LARGE SCALE GENOMIC DNA]</scope>
    <source>
        <strain evidence="3">LMG 15572</strain>
    </source>
</reference>
<dbReference type="EMBL" id="FPBN01000006">
    <property type="protein sequence ID" value="SFU75995.1"/>
    <property type="molecule type" value="Genomic_DNA"/>
</dbReference>
<keyword evidence="1" id="KW-1133">Transmembrane helix</keyword>
<proteinExistence type="predicted"/>
<dbReference type="Proteomes" id="UP000183629">
    <property type="component" value="Unassembled WGS sequence"/>
</dbReference>
<keyword evidence="1" id="KW-0472">Membrane</keyword>
<name>A0A1I7IST1_9STRE</name>
<evidence type="ECO:0000313" key="3">
    <source>
        <dbReference type="Proteomes" id="UP000183629"/>
    </source>
</evidence>
<feature type="transmembrane region" description="Helical" evidence="1">
    <location>
        <begin position="52"/>
        <end position="70"/>
    </location>
</feature>
<feature type="transmembrane region" description="Helical" evidence="1">
    <location>
        <begin position="18"/>
        <end position="40"/>
    </location>
</feature>
<feature type="transmembrane region" description="Helical" evidence="1">
    <location>
        <begin position="96"/>
        <end position="120"/>
    </location>
</feature>
<gene>
    <name evidence="2" type="ORF">SAMN05660328_10635</name>
</gene>
<dbReference type="RefSeq" id="WP_074658286.1">
    <property type="nucleotide sequence ID" value="NZ_FOLZ01000002.1"/>
</dbReference>
<feature type="transmembrane region" description="Helical" evidence="1">
    <location>
        <begin position="126"/>
        <end position="148"/>
    </location>
</feature>
<evidence type="ECO:0008006" key="4">
    <source>
        <dbReference type="Google" id="ProtNLM"/>
    </source>
</evidence>
<evidence type="ECO:0000313" key="2">
    <source>
        <dbReference type="EMBL" id="SFU75995.1"/>
    </source>
</evidence>
<sequence>MLKAIQIELLKSKRTKSFIIATLIVTMGLLWKIAAFLGHTNGVEVFFDNQDIHVFVLPIAISIFISRIISNEKEGRTFKLQASNGRGITEIFHQKLYFSIVFFGLMALLYTAGISLYLILAEGQEVPIYIFGIQVLSLLLVSFVQICIYMTLAMILEKQGLVLAMGFIGAFLGFIFQGKTSQFWTFLIPWDGTGFLSIYKFGYDVETNTIFHTPENHLALRICIYAVYALIWYGIARHNITSKGEVS</sequence>
<evidence type="ECO:0000256" key="1">
    <source>
        <dbReference type="SAM" id="Phobius"/>
    </source>
</evidence>
<accession>A0A1I7IST1</accession>
<keyword evidence="1" id="KW-0812">Transmembrane</keyword>
<protein>
    <recommendedName>
        <fullName evidence="4">ABC transporter permease</fullName>
    </recommendedName>
</protein>
<feature type="transmembrane region" description="Helical" evidence="1">
    <location>
        <begin position="160"/>
        <end position="177"/>
    </location>
</feature>
<feature type="transmembrane region" description="Helical" evidence="1">
    <location>
        <begin position="218"/>
        <end position="235"/>
    </location>
</feature>
<dbReference type="AlphaFoldDB" id="A0A1I7IST1"/>